<comment type="caution">
    <text evidence="3">The sequence shown here is derived from an EMBL/GenBank/DDBJ whole genome shotgun (WGS) entry which is preliminary data.</text>
</comment>
<keyword evidence="4" id="KW-1185">Reference proteome</keyword>
<evidence type="ECO:0000259" key="2">
    <source>
        <dbReference type="PROSITE" id="PS50948"/>
    </source>
</evidence>
<dbReference type="AlphaFoldDB" id="A0AAN9G8R0"/>
<dbReference type="SUPFAM" id="SSF57414">
    <property type="entry name" value="Hairpin loop containing domain-like"/>
    <property type="match status" value="1"/>
</dbReference>
<gene>
    <name evidence="3" type="ORF">V1264_003323</name>
</gene>
<proteinExistence type="predicted"/>
<evidence type="ECO:0000313" key="4">
    <source>
        <dbReference type="Proteomes" id="UP001374579"/>
    </source>
</evidence>
<feature type="domain" description="Apple" evidence="2">
    <location>
        <begin position="160"/>
        <end position="249"/>
    </location>
</feature>
<evidence type="ECO:0000256" key="1">
    <source>
        <dbReference type="SAM" id="SignalP"/>
    </source>
</evidence>
<organism evidence="3 4">
    <name type="scientific">Littorina saxatilis</name>
    <dbReference type="NCBI Taxonomy" id="31220"/>
    <lineage>
        <taxon>Eukaryota</taxon>
        <taxon>Metazoa</taxon>
        <taxon>Spiralia</taxon>
        <taxon>Lophotrochozoa</taxon>
        <taxon>Mollusca</taxon>
        <taxon>Gastropoda</taxon>
        <taxon>Caenogastropoda</taxon>
        <taxon>Littorinimorpha</taxon>
        <taxon>Littorinoidea</taxon>
        <taxon>Littorinidae</taxon>
        <taxon>Littorina</taxon>
    </lineage>
</organism>
<protein>
    <recommendedName>
        <fullName evidence="2">Apple domain-containing protein</fullName>
    </recommendedName>
</protein>
<evidence type="ECO:0000313" key="3">
    <source>
        <dbReference type="EMBL" id="KAK7099137.1"/>
    </source>
</evidence>
<feature type="chain" id="PRO_5043008995" description="Apple domain-containing protein" evidence="1">
    <location>
        <begin position="22"/>
        <end position="250"/>
    </location>
</feature>
<dbReference type="Pfam" id="PF00024">
    <property type="entry name" value="PAN_1"/>
    <property type="match status" value="1"/>
</dbReference>
<name>A0AAN9G8R0_9CAEN</name>
<dbReference type="PROSITE" id="PS50948">
    <property type="entry name" value="PAN"/>
    <property type="match status" value="1"/>
</dbReference>
<dbReference type="InterPro" id="IPR006149">
    <property type="entry name" value="EB_dom"/>
</dbReference>
<reference evidence="3 4" key="1">
    <citation type="submission" date="2024-02" db="EMBL/GenBank/DDBJ databases">
        <title>Chromosome-scale genome assembly of the rough periwinkle Littorina saxatilis.</title>
        <authorList>
            <person name="De Jode A."/>
            <person name="Faria R."/>
            <person name="Formenti G."/>
            <person name="Sims Y."/>
            <person name="Smith T.P."/>
            <person name="Tracey A."/>
            <person name="Wood J.M.D."/>
            <person name="Zagrodzka Z.B."/>
            <person name="Johannesson K."/>
            <person name="Butlin R.K."/>
            <person name="Leder E.H."/>
        </authorList>
    </citation>
    <scope>NUCLEOTIDE SEQUENCE [LARGE SCALE GENOMIC DNA]</scope>
    <source>
        <strain evidence="3">Snail1</strain>
        <tissue evidence="3">Muscle</tissue>
    </source>
</reference>
<feature type="signal peptide" evidence="1">
    <location>
        <begin position="1"/>
        <end position="21"/>
    </location>
</feature>
<dbReference type="EMBL" id="JBAMIC010000012">
    <property type="protein sequence ID" value="KAK7099137.1"/>
    <property type="molecule type" value="Genomic_DNA"/>
</dbReference>
<dbReference type="Pfam" id="PF01683">
    <property type="entry name" value="EB"/>
    <property type="match status" value="1"/>
</dbReference>
<sequence>MPSARFCTSALFIIFIHVAATFTIDQIDEHYDDVRIDDVIFRDAVLFESKVRSKIDCFQRCRKLEGCASVTFIRETAGTTSKTCRGHYDVVTSFSVISSSVQGARTYKRRDKPVNSDWVEKSCTVNSECPATQSVCYEGLCLCTPGYYYSISQNACLTSCAQHDLRGRFFKYANAYISLNNLLSSPSETVAQCFDMCLTEPTCRTVDYDYTYGAGVRDYCSTQQVSALDVPANYWNSGRVGFHHYQRACV</sequence>
<dbReference type="Proteomes" id="UP001374579">
    <property type="component" value="Unassembled WGS sequence"/>
</dbReference>
<dbReference type="InterPro" id="IPR003609">
    <property type="entry name" value="Pan_app"/>
</dbReference>
<keyword evidence="1" id="KW-0732">Signal</keyword>
<accession>A0AAN9G8R0</accession>